<dbReference type="InterPro" id="IPR011856">
    <property type="entry name" value="tRNA_endonuc-like_dom_sf"/>
</dbReference>
<keyword evidence="3" id="KW-0540">Nuclease</keyword>
<dbReference type="EMBL" id="CP112932">
    <property type="protein sequence ID" value="WPY00869.1"/>
    <property type="molecule type" value="Genomic_DNA"/>
</dbReference>
<comment type="similarity">
    <text evidence="1 2">Belongs to the UPF0102 family.</text>
</comment>
<evidence type="ECO:0000256" key="1">
    <source>
        <dbReference type="ARBA" id="ARBA00006738"/>
    </source>
</evidence>
<gene>
    <name evidence="3" type="ORF">Trichorick_00759</name>
</gene>
<organism evidence="3 4">
    <name type="scientific">Candidatus Trichorickettsia mobilis</name>
    <dbReference type="NCBI Taxonomy" id="1346319"/>
    <lineage>
        <taxon>Bacteria</taxon>
        <taxon>Pseudomonadati</taxon>
        <taxon>Pseudomonadota</taxon>
        <taxon>Alphaproteobacteria</taxon>
        <taxon>Rickettsiales</taxon>
        <taxon>Rickettsiaceae</taxon>
        <taxon>Rickettsieae</taxon>
        <taxon>Candidatus Trichorickettsia</taxon>
    </lineage>
</organism>
<dbReference type="PANTHER" id="PTHR34039:SF1">
    <property type="entry name" value="UPF0102 PROTEIN YRAN"/>
    <property type="match status" value="1"/>
</dbReference>
<dbReference type="HAMAP" id="MF_00048">
    <property type="entry name" value="UPF0102"/>
    <property type="match status" value="1"/>
</dbReference>
<dbReference type="InterPro" id="IPR011335">
    <property type="entry name" value="Restrct_endonuc-II-like"/>
</dbReference>
<evidence type="ECO:0000256" key="2">
    <source>
        <dbReference type="HAMAP-Rule" id="MF_00048"/>
    </source>
</evidence>
<reference evidence="3 4" key="1">
    <citation type="submission" date="2022-10" db="EMBL/GenBank/DDBJ databases">
        <title>Host association and intracellularity evolved multiple times independently in the Rickettsiales.</title>
        <authorList>
            <person name="Castelli M."/>
            <person name="Nardi T."/>
            <person name="Gammuto L."/>
            <person name="Bellinzona G."/>
            <person name="Sabaneyeva E."/>
            <person name="Potekhin A."/>
            <person name="Serra V."/>
            <person name="Petroni G."/>
            <person name="Sassera D."/>
        </authorList>
    </citation>
    <scope>NUCLEOTIDE SEQUENCE [LARGE SCALE GENOMIC DNA]</scope>
    <source>
        <strain evidence="3 4">Kr 154-4</strain>
    </source>
</reference>
<dbReference type="RefSeq" id="WP_323737699.1">
    <property type="nucleotide sequence ID" value="NZ_CP112932.1"/>
</dbReference>
<dbReference type="SUPFAM" id="SSF52980">
    <property type="entry name" value="Restriction endonuclease-like"/>
    <property type="match status" value="1"/>
</dbReference>
<evidence type="ECO:0000313" key="3">
    <source>
        <dbReference type="EMBL" id="WPY00869.1"/>
    </source>
</evidence>
<evidence type="ECO:0000313" key="4">
    <source>
        <dbReference type="Proteomes" id="UP001326613"/>
    </source>
</evidence>
<dbReference type="Proteomes" id="UP001326613">
    <property type="component" value="Chromosome"/>
</dbReference>
<dbReference type="PANTHER" id="PTHR34039">
    <property type="entry name" value="UPF0102 PROTEIN YRAN"/>
    <property type="match status" value="1"/>
</dbReference>
<dbReference type="Gene3D" id="3.40.1350.10">
    <property type="match status" value="1"/>
</dbReference>
<sequence>MKHYYFGLAAEYLTVFLYKLRFYQILQHRMRNCAGEIDLIALRGKNIVFIEVKARSTDGDYGEVLRHQQRKRITRAADAFLSRHPKYQHYQVRFDLAIVRPYKLPIIIKNAW</sequence>
<keyword evidence="3" id="KW-0378">Hydrolase</keyword>
<dbReference type="GO" id="GO:0004519">
    <property type="term" value="F:endonuclease activity"/>
    <property type="evidence" value="ECO:0007669"/>
    <property type="project" value="UniProtKB-KW"/>
</dbReference>
<name>A0ABZ0UXR5_9RICK</name>
<dbReference type="InterPro" id="IPR003509">
    <property type="entry name" value="UPF0102_YraN-like"/>
</dbReference>
<dbReference type="Pfam" id="PF02021">
    <property type="entry name" value="UPF0102"/>
    <property type="match status" value="1"/>
</dbReference>
<keyword evidence="4" id="KW-1185">Reference proteome</keyword>
<proteinExistence type="inferred from homology"/>
<protein>
    <recommendedName>
        <fullName evidence="2">UPF0102 protein Trichorick_00759</fullName>
    </recommendedName>
</protein>
<keyword evidence="3" id="KW-0255">Endonuclease</keyword>
<accession>A0ABZ0UXR5</accession>